<evidence type="ECO:0000313" key="2">
    <source>
        <dbReference type="EMBL" id="CUS35926.1"/>
    </source>
</evidence>
<evidence type="ECO:0000313" key="3">
    <source>
        <dbReference type="Proteomes" id="UP000199032"/>
    </source>
</evidence>
<keyword evidence="3" id="KW-1185">Reference proteome</keyword>
<feature type="compositionally biased region" description="Acidic residues" evidence="1">
    <location>
        <begin position="13"/>
        <end position="24"/>
    </location>
</feature>
<name>A0A0S4LJ13_9BACT</name>
<accession>A0A0S4LJ13</accession>
<evidence type="ECO:0000256" key="1">
    <source>
        <dbReference type="SAM" id="MobiDB-lite"/>
    </source>
</evidence>
<reference evidence="2 3" key="1">
    <citation type="submission" date="2015-10" db="EMBL/GenBank/DDBJ databases">
        <authorList>
            <person name="Gilbert D.G."/>
        </authorList>
    </citation>
    <scope>NUCLEOTIDE SEQUENCE [LARGE SCALE GENOMIC DNA]</scope>
    <source>
        <strain evidence="2">COMA1</strain>
    </source>
</reference>
<feature type="region of interest" description="Disordered" evidence="1">
    <location>
        <begin position="1"/>
        <end position="24"/>
    </location>
</feature>
<sequence length="24" mass="2569">MDLLLTHKGVGTIEEEANEGGEEP</sequence>
<proteinExistence type="predicted"/>
<dbReference type="Proteomes" id="UP000199032">
    <property type="component" value="Unassembled WGS sequence"/>
</dbReference>
<protein>
    <submittedName>
        <fullName evidence="2">Uncharacterized protein</fullName>
    </submittedName>
</protein>
<organism evidence="2 3">
    <name type="scientific">Candidatus Nitrospira nitrosa</name>
    <dbReference type="NCBI Taxonomy" id="1742972"/>
    <lineage>
        <taxon>Bacteria</taxon>
        <taxon>Pseudomonadati</taxon>
        <taxon>Nitrospirota</taxon>
        <taxon>Nitrospiria</taxon>
        <taxon>Nitrospirales</taxon>
        <taxon>Nitrospiraceae</taxon>
        <taxon>Nitrospira</taxon>
    </lineage>
</organism>
<dbReference type="AlphaFoldDB" id="A0A0S4LJ13"/>
<gene>
    <name evidence="2" type="ORF">COMA1_20523</name>
</gene>
<dbReference type="EMBL" id="CZQA01000008">
    <property type="protein sequence ID" value="CUS35926.1"/>
    <property type="molecule type" value="Genomic_DNA"/>
</dbReference>